<sequence length="55" mass="6122">MTIPAIRSEQSTWPHSRLVDDRAGQVTFPEGWGDPSAGCDRNVEYGTIKPSKGRY</sequence>
<accession>A0A4Y7TRL2</accession>
<comment type="caution">
    <text evidence="1">The sequence shown here is derived from an EMBL/GenBank/DDBJ whole genome shotgun (WGS) entry which is preliminary data.</text>
</comment>
<dbReference type="EMBL" id="QPFP01000005">
    <property type="protein sequence ID" value="TEB36564.1"/>
    <property type="molecule type" value="Genomic_DNA"/>
</dbReference>
<proteinExistence type="predicted"/>
<name>A0A4Y7TRL2_COPMI</name>
<evidence type="ECO:0000313" key="2">
    <source>
        <dbReference type="Proteomes" id="UP000298030"/>
    </source>
</evidence>
<dbReference type="Proteomes" id="UP000298030">
    <property type="component" value="Unassembled WGS sequence"/>
</dbReference>
<keyword evidence="2" id="KW-1185">Reference proteome</keyword>
<dbReference type="AlphaFoldDB" id="A0A4Y7TRL2"/>
<reference evidence="1 2" key="1">
    <citation type="journal article" date="2019" name="Nat. Ecol. Evol.">
        <title>Megaphylogeny resolves global patterns of mushroom evolution.</title>
        <authorList>
            <person name="Varga T."/>
            <person name="Krizsan K."/>
            <person name="Foldi C."/>
            <person name="Dima B."/>
            <person name="Sanchez-Garcia M."/>
            <person name="Sanchez-Ramirez S."/>
            <person name="Szollosi G.J."/>
            <person name="Szarkandi J.G."/>
            <person name="Papp V."/>
            <person name="Albert L."/>
            <person name="Andreopoulos W."/>
            <person name="Angelini C."/>
            <person name="Antonin V."/>
            <person name="Barry K.W."/>
            <person name="Bougher N.L."/>
            <person name="Buchanan P."/>
            <person name="Buyck B."/>
            <person name="Bense V."/>
            <person name="Catcheside P."/>
            <person name="Chovatia M."/>
            <person name="Cooper J."/>
            <person name="Damon W."/>
            <person name="Desjardin D."/>
            <person name="Finy P."/>
            <person name="Geml J."/>
            <person name="Haridas S."/>
            <person name="Hughes K."/>
            <person name="Justo A."/>
            <person name="Karasinski D."/>
            <person name="Kautmanova I."/>
            <person name="Kiss B."/>
            <person name="Kocsube S."/>
            <person name="Kotiranta H."/>
            <person name="LaButti K.M."/>
            <person name="Lechner B.E."/>
            <person name="Liimatainen K."/>
            <person name="Lipzen A."/>
            <person name="Lukacs Z."/>
            <person name="Mihaltcheva S."/>
            <person name="Morgado L.N."/>
            <person name="Niskanen T."/>
            <person name="Noordeloos M.E."/>
            <person name="Ohm R.A."/>
            <person name="Ortiz-Santana B."/>
            <person name="Ovrebo C."/>
            <person name="Racz N."/>
            <person name="Riley R."/>
            <person name="Savchenko A."/>
            <person name="Shiryaev A."/>
            <person name="Soop K."/>
            <person name="Spirin V."/>
            <person name="Szebenyi C."/>
            <person name="Tomsovsky M."/>
            <person name="Tulloss R.E."/>
            <person name="Uehling J."/>
            <person name="Grigoriev I.V."/>
            <person name="Vagvolgyi C."/>
            <person name="Papp T."/>
            <person name="Martin F.M."/>
            <person name="Miettinen O."/>
            <person name="Hibbett D.S."/>
            <person name="Nagy L.G."/>
        </authorList>
    </citation>
    <scope>NUCLEOTIDE SEQUENCE [LARGE SCALE GENOMIC DNA]</scope>
    <source>
        <strain evidence="1 2">FP101781</strain>
    </source>
</reference>
<gene>
    <name evidence="1" type="ORF">FA13DRAFT_1726931</name>
</gene>
<evidence type="ECO:0000313" key="1">
    <source>
        <dbReference type="EMBL" id="TEB36564.1"/>
    </source>
</evidence>
<protein>
    <submittedName>
        <fullName evidence="1">Uncharacterized protein</fullName>
    </submittedName>
</protein>
<organism evidence="1 2">
    <name type="scientific">Coprinellus micaceus</name>
    <name type="common">Glistening ink-cap mushroom</name>
    <name type="synonym">Coprinus micaceus</name>
    <dbReference type="NCBI Taxonomy" id="71717"/>
    <lineage>
        <taxon>Eukaryota</taxon>
        <taxon>Fungi</taxon>
        <taxon>Dikarya</taxon>
        <taxon>Basidiomycota</taxon>
        <taxon>Agaricomycotina</taxon>
        <taxon>Agaricomycetes</taxon>
        <taxon>Agaricomycetidae</taxon>
        <taxon>Agaricales</taxon>
        <taxon>Agaricineae</taxon>
        <taxon>Psathyrellaceae</taxon>
        <taxon>Coprinellus</taxon>
    </lineage>
</organism>